<evidence type="ECO:0000313" key="2">
    <source>
        <dbReference type="EMBL" id="PLC47169.1"/>
    </source>
</evidence>
<evidence type="ECO:0000256" key="1">
    <source>
        <dbReference type="SAM" id="Phobius"/>
    </source>
</evidence>
<sequence>MAYLNSILQLLMVLLLLAQILVMVTAWFTNAVTIWQRLSMTFAALVLAGGHLVIMYGFGYLADAHVPIAGWTWFALAAAVLLLLATIAGASRHERRSSHR</sequence>
<dbReference type="KEGG" id="lcs:LCBD_0019"/>
<proteinExistence type="predicted"/>
<evidence type="ECO:0000313" key="3">
    <source>
        <dbReference type="Proteomes" id="UP000234512"/>
    </source>
</evidence>
<accession>K0N0Z9</accession>
<name>A0A5Q8BM51_LACPA</name>
<keyword evidence="1" id="KW-0812">Transmembrane</keyword>
<comment type="caution">
    <text evidence="2">The sequence shown here is derived from an EMBL/GenBank/DDBJ whole genome shotgun (WGS) entry which is preliminary data.</text>
</comment>
<dbReference type="AlphaFoldDB" id="A0A5Q8BM51"/>
<dbReference type="EMBL" id="PKQJ01000003">
    <property type="protein sequence ID" value="PLC47169.1"/>
    <property type="molecule type" value="Genomic_DNA"/>
</dbReference>
<keyword evidence="1" id="KW-1133">Transmembrane helix</keyword>
<feature type="transmembrane region" description="Helical" evidence="1">
    <location>
        <begin position="68"/>
        <end position="90"/>
    </location>
</feature>
<keyword evidence="1" id="KW-0472">Membrane</keyword>
<dbReference type="RefSeq" id="WP_003572825.1">
    <property type="nucleotide sequence ID" value="NC_010999.1"/>
</dbReference>
<feature type="transmembrane region" description="Helical" evidence="1">
    <location>
        <begin position="40"/>
        <end position="62"/>
    </location>
</feature>
<accession>A0A5Q8BM51</accession>
<protein>
    <submittedName>
        <fullName evidence="2">Uncharacterized protein</fullName>
    </submittedName>
</protein>
<gene>
    <name evidence="2" type="ORF">C0Q90_04475</name>
</gene>
<reference evidence="2 3" key="1">
    <citation type="journal article" date="2018" name="Genome Announc.">
        <title>Draft Genome Sequence of Lactobacillus paracasei DUP 13076, Which Exhibits Potent Antipathogenic Effects against Salmonella enterica Serovars Enteritidis, Typhimurium, and Heidelberg.</title>
        <authorList>
            <person name="Muyyarikkandy M.S."/>
            <person name="Alqahtani F.H."/>
            <person name="Mandoiu I."/>
            <person name="Amalaradjou M.A."/>
        </authorList>
    </citation>
    <scope>NUCLEOTIDE SEQUENCE [LARGE SCALE GENOMIC DNA]</scope>
    <source>
        <strain evidence="2 3">DUP 13076</strain>
    </source>
</reference>
<dbReference type="Proteomes" id="UP000234512">
    <property type="component" value="Unassembled WGS sequence"/>
</dbReference>
<dbReference type="KEGG" id="lce:LC2W_0021"/>
<feature type="transmembrane region" description="Helical" evidence="1">
    <location>
        <begin position="6"/>
        <end position="28"/>
    </location>
</feature>
<organism evidence="2 3">
    <name type="scientific">Lacticaseibacillus paracasei</name>
    <name type="common">Lactobacillus paracasei</name>
    <dbReference type="NCBI Taxonomy" id="1597"/>
    <lineage>
        <taxon>Bacteria</taxon>
        <taxon>Bacillati</taxon>
        <taxon>Bacillota</taxon>
        <taxon>Bacilli</taxon>
        <taxon>Lactobacillales</taxon>
        <taxon>Lactobacillaceae</taxon>
        <taxon>Lacticaseibacillus</taxon>
    </lineage>
</organism>